<dbReference type="PANTHER" id="PTHR28027">
    <property type="entry name" value="TRANSCRIPTIONAL REGULATOR MIT1"/>
    <property type="match status" value="1"/>
</dbReference>
<name>A0AAV9H7M2_9PEZI</name>
<protein>
    <submittedName>
        <fullName evidence="3">Gti1/Pac2 family-domain-containing protein</fullName>
    </submittedName>
</protein>
<evidence type="ECO:0000313" key="4">
    <source>
        <dbReference type="Proteomes" id="UP001321760"/>
    </source>
</evidence>
<accession>A0AAV9H7M2</accession>
<dbReference type="Pfam" id="PF09729">
    <property type="entry name" value="Gti1_Pac2"/>
    <property type="match status" value="1"/>
</dbReference>
<reference evidence="3" key="1">
    <citation type="journal article" date="2023" name="Mol. Phylogenet. Evol.">
        <title>Genome-scale phylogeny and comparative genomics of the fungal order Sordariales.</title>
        <authorList>
            <person name="Hensen N."/>
            <person name="Bonometti L."/>
            <person name="Westerberg I."/>
            <person name="Brannstrom I.O."/>
            <person name="Guillou S."/>
            <person name="Cros-Aarteil S."/>
            <person name="Calhoun S."/>
            <person name="Haridas S."/>
            <person name="Kuo A."/>
            <person name="Mondo S."/>
            <person name="Pangilinan J."/>
            <person name="Riley R."/>
            <person name="LaButti K."/>
            <person name="Andreopoulos B."/>
            <person name="Lipzen A."/>
            <person name="Chen C."/>
            <person name="Yan M."/>
            <person name="Daum C."/>
            <person name="Ng V."/>
            <person name="Clum A."/>
            <person name="Steindorff A."/>
            <person name="Ohm R.A."/>
            <person name="Martin F."/>
            <person name="Silar P."/>
            <person name="Natvig D.O."/>
            <person name="Lalanne C."/>
            <person name="Gautier V."/>
            <person name="Ament-Velasquez S.L."/>
            <person name="Kruys A."/>
            <person name="Hutchinson M.I."/>
            <person name="Powell A.J."/>
            <person name="Barry K."/>
            <person name="Miller A.N."/>
            <person name="Grigoriev I.V."/>
            <person name="Debuchy R."/>
            <person name="Gladieux P."/>
            <person name="Hiltunen Thoren M."/>
            <person name="Johannesson H."/>
        </authorList>
    </citation>
    <scope>NUCLEOTIDE SEQUENCE</scope>
    <source>
        <strain evidence="3">PSN243</strain>
    </source>
</reference>
<dbReference type="AlphaFoldDB" id="A0AAV9H7M2"/>
<dbReference type="PANTHER" id="PTHR28027:SF2">
    <property type="entry name" value="TRANSCRIPTIONAL REGULATOR MIT1"/>
    <property type="match status" value="1"/>
</dbReference>
<evidence type="ECO:0000256" key="2">
    <source>
        <dbReference type="SAM" id="MobiDB-lite"/>
    </source>
</evidence>
<feature type="compositionally biased region" description="Low complexity" evidence="2">
    <location>
        <begin position="8"/>
        <end position="18"/>
    </location>
</feature>
<dbReference type="InterPro" id="IPR018608">
    <property type="entry name" value="Gti1/Pac2"/>
</dbReference>
<comment type="similarity">
    <text evidence="1">Belongs to the MIT1/WOR1 family.</text>
</comment>
<evidence type="ECO:0000256" key="1">
    <source>
        <dbReference type="ARBA" id="ARBA00008359"/>
    </source>
</evidence>
<comment type="caution">
    <text evidence="3">The sequence shown here is derived from an EMBL/GenBank/DDBJ whole genome shotgun (WGS) entry which is preliminary data.</text>
</comment>
<proteinExistence type="inferred from homology"/>
<feature type="region of interest" description="Disordered" evidence="2">
    <location>
        <begin position="1"/>
        <end position="26"/>
    </location>
</feature>
<reference evidence="3" key="2">
    <citation type="submission" date="2023-05" db="EMBL/GenBank/DDBJ databases">
        <authorList>
            <consortium name="Lawrence Berkeley National Laboratory"/>
            <person name="Steindorff A."/>
            <person name="Hensen N."/>
            <person name="Bonometti L."/>
            <person name="Westerberg I."/>
            <person name="Brannstrom I.O."/>
            <person name="Guillou S."/>
            <person name="Cros-Aarteil S."/>
            <person name="Calhoun S."/>
            <person name="Haridas S."/>
            <person name="Kuo A."/>
            <person name="Mondo S."/>
            <person name="Pangilinan J."/>
            <person name="Riley R."/>
            <person name="Labutti K."/>
            <person name="Andreopoulos B."/>
            <person name="Lipzen A."/>
            <person name="Chen C."/>
            <person name="Yanf M."/>
            <person name="Daum C."/>
            <person name="Ng V."/>
            <person name="Clum A."/>
            <person name="Ohm R."/>
            <person name="Martin F."/>
            <person name="Silar P."/>
            <person name="Natvig D."/>
            <person name="Lalanne C."/>
            <person name="Gautier V."/>
            <person name="Ament-Velasquez S.L."/>
            <person name="Kruys A."/>
            <person name="Hutchinson M.I."/>
            <person name="Powell A.J."/>
            <person name="Barry K."/>
            <person name="Miller A.N."/>
            <person name="Grigoriev I.V."/>
            <person name="Debuchy R."/>
            <person name="Gladieux P."/>
            <person name="Thoren M.H."/>
            <person name="Johannesson H."/>
        </authorList>
    </citation>
    <scope>NUCLEOTIDE SEQUENCE</scope>
    <source>
        <strain evidence="3">PSN243</strain>
    </source>
</reference>
<keyword evidence="4" id="KW-1185">Reference proteome</keyword>
<feature type="region of interest" description="Disordered" evidence="2">
    <location>
        <begin position="120"/>
        <end position="156"/>
    </location>
</feature>
<dbReference type="Proteomes" id="UP001321760">
    <property type="component" value="Unassembled WGS sequence"/>
</dbReference>
<dbReference type="EMBL" id="MU865913">
    <property type="protein sequence ID" value="KAK4455896.1"/>
    <property type="molecule type" value="Genomic_DNA"/>
</dbReference>
<evidence type="ECO:0000313" key="3">
    <source>
        <dbReference type="EMBL" id="KAK4455896.1"/>
    </source>
</evidence>
<gene>
    <name evidence="3" type="ORF">QBC34DRAFT_3714</name>
</gene>
<sequence>MSSLPPTQQQLPGVMQQQGAAPRQKAMQTQEPIVPTYQGMLLTTSDALVLVEACLQGRLPHISRRPQDKERPDLIRSGNVFIYQEEISGIKRWTDGCSWSPSRILGNYLVYRELSKPAMPGEGRKALKNPKKKAGDSGITKRGASNTPSPPSFNVGPLVEAEGNDADLLRPFVGSLTDTYDFKRGGLVKRTIPICYNNAFHHIVSYYSLEDALGNKLKTPTQDHFLRDIMPREDLLDKQKQRFNFTIDQNIDPHAANFNVNPNGNDVWGPNQQYLASLQEAPLLHYPEQSYHHPIAGYEEEFNDYRPSVNGYHEALNVYQPPVNGFQEVHNGYQQPVDGLPPPVNEYQPPMNDYPMADYTSFGTAHPAYNAGSGGFPSNWRDEIRPAE</sequence>
<organism evidence="3 4">
    <name type="scientific">Podospora aff. communis PSN243</name>
    <dbReference type="NCBI Taxonomy" id="3040156"/>
    <lineage>
        <taxon>Eukaryota</taxon>
        <taxon>Fungi</taxon>
        <taxon>Dikarya</taxon>
        <taxon>Ascomycota</taxon>
        <taxon>Pezizomycotina</taxon>
        <taxon>Sordariomycetes</taxon>
        <taxon>Sordariomycetidae</taxon>
        <taxon>Sordariales</taxon>
        <taxon>Podosporaceae</taxon>
        <taxon>Podospora</taxon>
    </lineage>
</organism>
<dbReference type="GO" id="GO:0003677">
    <property type="term" value="F:DNA binding"/>
    <property type="evidence" value="ECO:0007669"/>
    <property type="project" value="TreeGrafter"/>
</dbReference>